<accession>A0A0A9W877</accession>
<dbReference type="EMBL" id="GBHO01038962">
    <property type="protein sequence ID" value="JAG04642.1"/>
    <property type="molecule type" value="Transcribed_RNA"/>
</dbReference>
<reference evidence="6" key="2">
    <citation type="submission" date="2014-07" db="EMBL/GenBank/DDBJ databases">
        <authorList>
            <person name="Hull J."/>
        </authorList>
    </citation>
    <scope>NUCLEOTIDE SEQUENCE</scope>
</reference>
<dbReference type="PANTHER" id="PTHR12606">
    <property type="entry name" value="SENTRIN/SUMO-SPECIFIC PROTEASE"/>
    <property type="match status" value="1"/>
</dbReference>
<dbReference type="GO" id="GO:0005634">
    <property type="term" value="C:nucleus"/>
    <property type="evidence" value="ECO:0007669"/>
    <property type="project" value="TreeGrafter"/>
</dbReference>
<name>A0A0A9W877_LYGHE</name>
<dbReference type="InterPro" id="IPR038765">
    <property type="entry name" value="Papain-like_cys_pep_sf"/>
</dbReference>
<dbReference type="GO" id="GO:0006508">
    <property type="term" value="P:proteolysis"/>
    <property type="evidence" value="ECO:0007669"/>
    <property type="project" value="UniProtKB-KW"/>
</dbReference>
<sequence length="129" mass="15177">ETKDPLEQITSKFNLIITRMDMISLKGSNWINDMIINYYMEMINDRSRKNSNFPKTHAFSTFLYTALKQGGYDRVKNHSKKIDIFEKDIILIPIFKSSHWRLISVNIPERQIRYSDSMGGHGSEFIEII</sequence>
<keyword evidence="2 6" id="KW-0645">Protease</keyword>
<dbReference type="SUPFAM" id="SSF54001">
    <property type="entry name" value="Cysteine proteinases"/>
    <property type="match status" value="1"/>
</dbReference>
<dbReference type="GO" id="GO:0016929">
    <property type="term" value="F:deSUMOylase activity"/>
    <property type="evidence" value="ECO:0007669"/>
    <property type="project" value="TreeGrafter"/>
</dbReference>
<reference evidence="6" key="1">
    <citation type="journal article" date="2014" name="PLoS ONE">
        <title>Transcriptome-Based Identification of ABC Transporters in the Western Tarnished Plant Bug Lygus hesperus.</title>
        <authorList>
            <person name="Hull J.J."/>
            <person name="Chaney K."/>
            <person name="Geib S.M."/>
            <person name="Fabrick J.A."/>
            <person name="Brent C.S."/>
            <person name="Walsh D."/>
            <person name="Lavine L.C."/>
        </authorList>
    </citation>
    <scope>NUCLEOTIDE SEQUENCE</scope>
</reference>
<feature type="non-terminal residue" evidence="6">
    <location>
        <position position="1"/>
    </location>
</feature>
<dbReference type="Gene3D" id="3.40.395.10">
    <property type="entry name" value="Adenoviral Proteinase, Chain A"/>
    <property type="match status" value="1"/>
</dbReference>
<dbReference type="PANTHER" id="PTHR12606:SF141">
    <property type="entry name" value="GH15225P-RELATED"/>
    <property type="match status" value="1"/>
</dbReference>
<comment type="similarity">
    <text evidence="1">Belongs to the peptidase C48 family.</text>
</comment>
<gene>
    <name evidence="6" type="primary">Senp2_2</name>
    <name evidence="6" type="ORF">CM83_9151</name>
</gene>
<evidence type="ECO:0000256" key="3">
    <source>
        <dbReference type="ARBA" id="ARBA00022801"/>
    </source>
</evidence>
<feature type="domain" description="Ubiquitin-like protease family profile" evidence="5">
    <location>
        <begin position="15"/>
        <end position="129"/>
    </location>
</feature>
<evidence type="ECO:0000313" key="6">
    <source>
        <dbReference type="EMBL" id="JAG04642.1"/>
    </source>
</evidence>
<dbReference type="AlphaFoldDB" id="A0A0A9W877"/>
<evidence type="ECO:0000256" key="2">
    <source>
        <dbReference type="ARBA" id="ARBA00022670"/>
    </source>
</evidence>
<evidence type="ECO:0000256" key="1">
    <source>
        <dbReference type="ARBA" id="ARBA00005234"/>
    </source>
</evidence>
<dbReference type="PROSITE" id="PS50600">
    <property type="entry name" value="ULP_PROTEASE"/>
    <property type="match status" value="1"/>
</dbReference>
<proteinExistence type="inferred from homology"/>
<keyword evidence="3" id="KW-0378">Hydrolase</keyword>
<protein>
    <submittedName>
        <fullName evidence="6">Sentrin-specific protease 2</fullName>
    </submittedName>
</protein>
<keyword evidence="4" id="KW-0788">Thiol protease</keyword>
<evidence type="ECO:0000256" key="4">
    <source>
        <dbReference type="ARBA" id="ARBA00022807"/>
    </source>
</evidence>
<dbReference type="Pfam" id="PF02902">
    <property type="entry name" value="Peptidase_C48"/>
    <property type="match status" value="1"/>
</dbReference>
<evidence type="ECO:0000259" key="5">
    <source>
        <dbReference type="PROSITE" id="PS50600"/>
    </source>
</evidence>
<dbReference type="InterPro" id="IPR003653">
    <property type="entry name" value="Peptidase_C48_C"/>
</dbReference>
<organism evidence="6">
    <name type="scientific">Lygus hesperus</name>
    <name type="common">Western plant bug</name>
    <dbReference type="NCBI Taxonomy" id="30085"/>
    <lineage>
        <taxon>Eukaryota</taxon>
        <taxon>Metazoa</taxon>
        <taxon>Ecdysozoa</taxon>
        <taxon>Arthropoda</taxon>
        <taxon>Hexapoda</taxon>
        <taxon>Insecta</taxon>
        <taxon>Pterygota</taxon>
        <taxon>Neoptera</taxon>
        <taxon>Paraneoptera</taxon>
        <taxon>Hemiptera</taxon>
        <taxon>Heteroptera</taxon>
        <taxon>Panheteroptera</taxon>
        <taxon>Cimicomorpha</taxon>
        <taxon>Miridae</taxon>
        <taxon>Mirini</taxon>
        <taxon>Lygus</taxon>
    </lineage>
</organism>
<feature type="non-terminal residue" evidence="6">
    <location>
        <position position="129"/>
    </location>
</feature>
<dbReference type="GO" id="GO:0016926">
    <property type="term" value="P:protein desumoylation"/>
    <property type="evidence" value="ECO:0007669"/>
    <property type="project" value="TreeGrafter"/>
</dbReference>